<name>A0A9D4H6R9_DREPO</name>
<reference evidence="2" key="2">
    <citation type="submission" date="2020-11" db="EMBL/GenBank/DDBJ databases">
        <authorList>
            <person name="McCartney M.A."/>
            <person name="Auch B."/>
            <person name="Kono T."/>
            <person name="Mallez S."/>
            <person name="Becker A."/>
            <person name="Gohl D.M."/>
            <person name="Silverstein K.A.T."/>
            <person name="Koren S."/>
            <person name="Bechman K.B."/>
            <person name="Herman A."/>
            <person name="Abrahante J.E."/>
            <person name="Garbe J."/>
        </authorList>
    </citation>
    <scope>NUCLEOTIDE SEQUENCE</scope>
    <source>
        <strain evidence="2">Duluth1</strain>
        <tissue evidence="2">Whole animal</tissue>
    </source>
</reference>
<organism evidence="2 3">
    <name type="scientific">Dreissena polymorpha</name>
    <name type="common">Zebra mussel</name>
    <name type="synonym">Mytilus polymorpha</name>
    <dbReference type="NCBI Taxonomy" id="45954"/>
    <lineage>
        <taxon>Eukaryota</taxon>
        <taxon>Metazoa</taxon>
        <taxon>Spiralia</taxon>
        <taxon>Lophotrochozoa</taxon>
        <taxon>Mollusca</taxon>
        <taxon>Bivalvia</taxon>
        <taxon>Autobranchia</taxon>
        <taxon>Heteroconchia</taxon>
        <taxon>Euheterodonta</taxon>
        <taxon>Imparidentia</taxon>
        <taxon>Neoheterodontei</taxon>
        <taxon>Myida</taxon>
        <taxon>Dreissenoidea</taxon>
        <taxon>Dreissenidae</taxon>
        <taxon>Dreissena</taxon>
    </lineage>
</organism>
<comment type="caution">
    <text evidence="2">The sequence shown here is derived from an EMBL/GenBank/DDBJ whole genome shotgun (WGS) entry which is preliminary data.</text>
</comment>
<dbReference type="AlphaFoldDB" id="A0A9D4H6R9"/>
<protein>
    <submittedName>
        <fullName evidence="2">Uncharacterized protein</fullName>
    </submittedName>
</protein>
<dbReference type="EMBL" id="JAIWYP010000005">
    <property type="protein sequence ID" value="KAH3828026.1"/>
    <property type="molecule type" value="Genomic_DNA"/>
</dbReference>
<evidence type="ECO:0000256" key="1">
    <source>
        <dbReference type="SAM" id="MobiDB-lite"/>
    </source>
</evidence>
<feature type="region of interest" description="Disordered" evidence="1">
    <location>
        <begin position="1"/>
        <end position="51"/>
    </location>
</feature>
<accession>A0A9D4H6R9</accession>
<evidence type="ECO:0000313" key="3">
    <source>
        <dbReference type="Proteomes" id="UP000828390"/>
    </source>
</evidence>
<reference evidence="2" key="1">
    <citation type="journal article" date="2019" name="bioRxiv">
        <title>The Genome of the Zebra Mussel, Dreissena polymorpha: A Resource for Invasive Species Research.</title>
        <authorList>
            <person name="McCartney M.A."/>
            <person name="Auch B."/>
            <person name="Kono T."/>
            <person name="Mallez S."/>
            <person name="Zhang Y."/>
            <person name="Obille A."/>
            <person name="Becker A."/>
            <person name="Abrahante J.E."/>
            <person name="Garbe J."/>
            <person name="Badalamenti J.P."/>
            <person name="Herman A."/>
            <person name="Mangelson H."/>
            <person name="Liachko I."/>
            <person name="Sullivan S."/>
            <person name="Sone E.D."/>
            <person name="Koren S."/>
            <person name="Silverstein K.A.T."/>
            <person name="Beckman K.B."/>
            <person name="Gohl D.M."/>
        </authorList>
    </citation>
    <scope>NUCLEOTIDE SEQUENCE</scope>
    <source>
        <strain evidence="2">Duluth1</strain>
        <tissue evidence="2">Whole animal</tissue>
    </source>
</reference>
<gene>
    <name evidence="2" type="ORF">DPMN_129975</name>
</gene>
<keyword evidence="3" id="KW-1185">Reference proteome</keyword>
<evidence type="ECO:0000313" key="2">
    <source>
        <dbReference type="EMBL" id="KAH3828026.1"/>
    </source>
</evidence>
<sequence length="118" mass="13106">MRHKDGTRLGLAVTPTSTLPSESVNALQNSLSPGRSVWGNRSTPSFRQKNQGFTPLQTEIQKLEASTTYRASFCPRTISDWNPDHRLHNVRGVPSQPGSPLTQLLDHCHLVNSFNLTL</sequence>
<proteinExistence type="predicted"/>
<feature type="compositionally biased region" description="Polar residues" evidence="1">
    <location>
        <begin position="14"/>
        <end position="51"/>
    </location>
</feature>
<dbReference type="Proteomes" id="UP000828390">
    <property type="component" value="Unassembled WGS sequence"/>
</dbReference>